<sequence>MWLFRLFGSPNSPPESNENGDYGFKKTPQTKLERLRNLRENVNWGVEKERCEFPRQFDSLACNWYNKVPNFRSFFQSEEIDWLLIKDVESKMSESVYEKRAFIAFLIRTGYKDRPYVDKCGVPLLRRTTAVHLAAKKSSDLVYFLLKIYNRFDFNYTDESGLTHFHVTCMSGLDNEVEKILNSGQDPNCIWPQTGDSPLHLALAAGHVEVTKLLLLGGTDPTLVNAEGSTPLHIVCNCRVNVPWNDKKNVELANILFEISADRYLTMQVDARDKSGRTPLQWAVARLDLDLVNVLLDRGADRTSFVFPAERHFDECFKVYKNKQINELKFILAFGLLAVAERLENKGYRLKQNDALTIIKLFIKHGLIKELDFGYRLWIEVCATETKELLIRPNLSLYDLVQLRFDEAEKLVSPKDGLEFVLTKYNPIDFCPLLCTAFLFETILRGFFRRWELEFFLTLTRYRLPILCCEMIIDQLMTEDVLRMCLATEGIADEESQNIGYRLQSAGRRPGQVGPNTAALGTGIRSQRLDRITAEKRRNPNMASGDGSTPLHVICKIDYKDVYRHDESENIVQLTELFFKINDEIHQSVQVETLDKLGRTPLQWAVARRFPKVVDALLSHGADLSNFAFPTESHFDECLEAFGCGGYQSKLRLGSSVLALIEFLEKRGYELERSDALTIMKLFNKHGLFEKS</sequence>
<evidence type="ECO:0000256" key="3">
    <source>
        <dbReference type="PROSITE-ProRule" id="PRU00023"/>
    </source>
</evidence>
<evidence type="ECO:0000256" key="1">
    <source>
        <dbReference type="ARBA" id="ARBA00022737"/>
    </source>
</evidence>
<dbReference type="PROSITE" id="PS50088">
    <property type="entry name" value="ANK_REPEAT"/>
    <property type="match status" value="3"/>
</dbReference>
<protein>
    <submittedName>
        <fullName evidence="4">Uncharacterized protein</fullName>
    </submittedName>
</protein>
<dbReference type="Gene3D" id="1.25.40.20">
    <property type="entry name" value="Ankyrin repeat-containing domain"/>
    <property type="match status" value="2"/>
</dbReference>
<evidence type="ECO:0000256" key="2">
    <source>
        <dbReference type="ARBA" id="ARBA00023043"/>
    </source>
</evidence>
<accession>A0A6H5J6Q5</accession>
<feature type="repeat" description="ANK" evidence="3">
    <location>
        <begin position="194"/>
        <end position="226"/>
    </location>
</feature>
<keyword evidence="1" id="KW-0677">Repeat</keyword>
<evidence type="ECO:0000313" key="4">
    <source>
        <dbReference type="EMBL" id="CAB0044220.1"/>
    </source>
</evidence>
<dbReference type="PRINTS" id="PR01415">
    <property type="entry name" value="ANKYRIN"/>
</dbReference>
<dbReference type="InterPro" id="IPR002110">
    <property type="entry name" value="Ankyrin_rpt"/>
</dbReference>
<dbReference type="PANTHER" id="PTHR24126">
    <property type="entry name" value="ANKYRIN REPEAT, PH AND SEC7 DOMAIN CONTAINING PROTEIN SECG-RELATED"/>
    <property type="match status" value="1"/>
</dbReference>
<dbReference type="EMBL" id="CADCXV010001416">
    <property type="protein sequence ID" value="CAB0044220.1"/>
    <property type="molecule type" value="Genomic_DNA"/>
</dbReference>
<dbReference type="SMART" id="SM00248">
    <property type="entry name" value="ANK"/>
    <property type="match status" value="7"/>
</dbReference>
<dbReference type="AlphaFoldDB" id="A0A6H5J6Q5"/>
<organism evidence="4 5">
    <name type="scientific">Trichogramma brassicae</name>
    <dbReference type="NCBI Taxonomy" id="86971"/>
    <lineage>
        <taxon>Eukaryota</taxon>
        <taxon>Metazoa</taxon>
        <taxon>Ecdysozoa</taxon>
        <taxon>Arthropoda</taxon>
        <taxon>Hexapoda</taxon>
        <taxon>Insecta</taxon>
        <taxon>Pterygota</taxon>
        <taxon>Neoptera</taxon>
        <taxon>Endopterygota</taxon>
        <taxon>Hymenoptera</taxon>
        <taxon>Apocrita</taxon>
        <taxon>Proctotrupomorpha</taxon>
        <taxon>Chalcidoidea</taxon>
        <taxon>Trichogrammatidae</taxon>
        <taxon>Trichogramma</taxon>
    </lineage>
</organism>
<keyword evidence="5" id="KW-1185">Reference proteome</keyword>
<dbReference type="PANTHER" id="PTHR24126:SF14">
    <property type="entry name" value="ANK_REP_REGION DOMAIN-CONTAINING PROTEIN"/>
    <property type="match status" value="1"/>
</dbReference>
<dbReference type="SUPFAM" id="SSF48403">
    <property type="entry name" value="Ankyrin repeat"/>
    <property type="match status" value="1"/>
</dbReference>
<feature type="repeat" description="ANK" evidence="3">
    <location>
        <begin position="275"/>
        <end position="301"/>
    </location>
</feature>
<proteinExistence type="predicted"/>
<gene>
    <name evidence="4" type="ORF">TBRA_LOCUS15808</name>
</gene>
<feature type="repeat" description="ANK" evidence="3">
    <location>
        <begin position="597"/>
        <end position="625"/>
    </location>
</feature>
<dbReference type="Proteomes" id="UP000479190">
    <property type="component" value="Unassembled WGS sequence"/>
</dbReference>
<name>A0A6H5J6Q5_9HYME</name>
<dbReference type="Pfam" id="PF00023">
    <property type="entry name" value="Ank"/>
    <property type="match status" value="1"/>
</dbReference>
<dbReference type="InterPro" id="IPR036770">
    <property type="entry name" value="Ankyrin_rpt-contain_sf"/>
</dbReference>
<dbReference type="Pfam" id="PF12796">
    <property type="entry name" value="Ank_2"/>
    <property type="match status" value="1"/>
</dbReference>
<dbReference type="OrthoDB" id="496981at2759"/>
<evidence type="ECO:0000313" key="5">
    <source>
        <dbReference type="Proteomes" id="UP000479190"/>
    </source>
</evidence>
<reference evidence="4 5" key="1">
    <citation type="submission" date="2020-02" db="EMBL/GenBank/DDBJ databases">
        <authorList>
            <person name="Ferguson B K."/>
        </authorList>
    </citation>
    <scope>NUCLEOTIDE SEQUENCE [LARGE SCALE GENOMIC DNA]</scope>
</reference>
<keyword evidence="2 3" id="KW-0040">ANK repeat</keyword>
<dbReference type="PROSITE" id="PS50297">
    <property type="entry name" value="ANK_REP_REGION"/>
    <property type="match status" value="3"/>
</dbReference>